<dbReference type="InterPro" id="IPR005351">
    <property type="entry name" value="ASTER"/>
</dbReference>
<dbReference type="HOGENOM" id="CLU_129456_0_0_1"/>
<dbReference type="OrthoDB" id="284718at2759"/>
<proteinExistence type="predicted"/>
<dbReference type="VEuPathDB" id="FungiDB:SOCG_00529"/>
<evidence type="ECO:0000256" key="2">
    <source>
        <dbReference type="ARBA" id="ARBA00022692"/>
    </source>
</evidence>
<dbReference type="AlphaFoldDB" id="S9PXR5"/>
<evidence type="ECO:0000256" key="1">
    <source>
        <dbReference type="ARBA" id="ARBA00004370"/>
    </source>
</evidence>
<keyword evidence="3 5" id="KW-1133">Transmembrane helix</keyword>
<accession>S9PXR5</accession>
<dbReference type="OMA" id="FLRIKFI"/>
<sequence length="98" mass="10603">MAPVDPKRADLVVPYKAIPRSQDDVGITTVSTFVCMAALFLRIKFIAWSAFILAASNLLNSTSSPNSSPMSMAFMGLAALVSTYLPYFLNTPQSPKTQ</sequence>
<comment type="subcellular location">
    <subcellularLocation>
        <location evidence="1">Membrane</location>
    </subcellularLocation>
</comment>
<keyword evidence="4 5" id="KW-0472">Membrane</keyword>
<dbReference type="EMBL" id="KE503207">
    <property type="protein sequence ID" value="EPX72767.1"/>
    <property type="molecule type" value="Genomic_DNA"/>
</dbReference>
<gene>
    <name evidence="6" type="ORF">SOCG_00529</name>
</gene>
<dbReference type="RefSeq" id="XP_013018403.1">
    <property type="nucleotide sequence ID" value="XM_013162949.1"/>
</dbReference>
<feature type="transmembrane region" description="Helical" evidence="5">
    <location>
        <begin position="71"/>
        <end position="89"/>
    </location>
</feature>
<dbReference type="Proteomes" id="UP000016088">
    <property type="component" value="Unassembled WGS sequence"/>
</dbReference>
<dbReference type="GO" id="GO:0005789">
    <property type="term" value="C:endoplasmic reticulum membrane"/>
    <property type="evidence" value="ECO:0007669"/>
    <property type="project" value="InterPro"/>
</dbReference>
<organism evidence="6 7">
    <name type="scientific">Schizosaccharomyces octosporus (strain yFS286)</name>
    <name type="common">Fission yeast</name>
    <name type="synonym">Octosporomyces octosporus</name>
    <dbReference type="NCBI Taxonomy" id="483514"/>
    <lineage>
        <taxon>Eukaryota</taxon>
        <taxon>Fungi</taxon>
        <taxon>Dikarya</taxon>
        <taxon>Ascomycota</taxon>
        <taxon>Taphrinomycotina</taxon>
        <taxon>Schizosaccharomycetes</taxon>
        <taxon>Schizosaccharomycetales</taxon>
        <taxon>Schizosaccharomycetaceae</taxon>
        <taxon>Schizosaccharomyces</taxon>
    </lineage>
</organism>
<dbReference type="GO" id="GO:0044183">
    <property type="term" value="F:protein folding chaperone"/>
    <property type="evidence" value="ECO:0007669"/>
    <property type="project" value="InterPro"/>
</dbReference>
<dbReference type="GeneID" id="25029513"/>
<reference evidence="6 7" key="1">
    <citation type="journal article" date="2011" name="Science">
        <title>Comparative functional genomics of the fission yeasts.</title>
        <authorList>
            <person name="Rhind N."/>
            <person name="Chen Z."/>
            <person name="Yassour M."/>
            <person name="Thompson D.A."/>
            <person name="Haas B.J."/>
            <person name="Habib N."/>
            <person name="Wapinski I."/>
            <person name="Roy S."/>
            <person name="Lin M.F."/>
            <person name="Heiman D.I."/>
            <person name="Young S.K."/>
            <person name="Furuya K."/>
            <person name="Guo Y."/>
            <person name="Pidoux A."/>
            <person name="Chen H.M."/>
            <person name="Robbertse B."/>
            <person name="Goldberg J.M."/>
            <person name="Aoki K."/>
            <person name="Bayne E.H."/>
            <person name="Berlin A.M."/>
            <person name="Desjardins C.A."/>
            <person name="Dobbs E."/>
            <person name="Dukaj L."/>
            <person name="Fan L."/>
            <person name="FitzGerald M.G."/>
            <person name="French C."/>
            <person name="Gujja S."/>
            <person name="Hansen K."/>
            <person name="Keifenheim D."/>
            <person name="Levin J.Z."/>
            <person name="Mosher R.A."/>
            <person name="Mueller C.A."/>
            <person name="Pfiffner J."/>
            <person name="Priest M."/>
            <person name="Russ C."/>
            <person name="Smialowska A."/>
            <person name="Swoboda P."/>
            <person name="Sykes S.M."/>
            <person name="Vaughn M."/>
            <person name="Vengrova S."/>
            <person name="Yoder R."/>
            <person name="Zeng Q."/>
            <person name="Allshire R."/>
            <person name="Baulcombe D."/>
            <person name="Birren B.W."/>
            <person name="Brown W."/>
            <person name="Ekwall K."/>
            <person name="Kellis M."/>
            <person name="Leatherwood J."/>
            <person name="Levin H."/>
            <person name="Margalit H."/>
            <person name="Martienssen R."/>
            <person name="Nieduszynski C.A."/>
            <person name="Spatafora J.W."/>
            <person name="Friedman N."/>
            <person name="Dalgaard J.Z."/>
            <person name="Baumann P."/>
            <person name="Niki H."/>
            <person name="Regev A."/>
            <person name="Nusbaum C."/>
        </authorList>
    </citation>
    <scope>NUCLEOTIDE SEQUENCE [LARGE SCALE GENOMIC DNA]</scope>
    <source>
        <strain evidence="7">yFS286</strain>
    </source>
</reference>
<evidence type="ECO:0000256" key="5">
    <source>
        <dbReference type="SAM" id="Phobius"/>
    </source>
</evidence>
<dbReference type="PANTHER" id="PTHR28038">
    <property type="entry name" value="ADL329WP"/>
    <property type="match status" value="1"/>
</dbReference>
<evidence type="ECO:0000256" key="3">
    <source>
        <dbReference type="ARBA" id="ARBA00022989"/>
    </source>
</evidence>
<name>S9PXR5_SCHOY</name>
<keyword evidence="2 5" id="KW-0812">Transmembrane</keyword>
<protein>
    <submittedName>
        <fullName evidence="6">Fungal protein</fullName>
    </submittedName>
</protein>
<evidence type="ECO:0000313" key="6">
    <source>
        <dbReference type="EMBL" id="EPX72767.1"/>
    </source>
</evidence>
<feature type="transmembrane region" description="Helical" evidence="5">
    <location>
        <begin position="25"/>
        <end position="51"/>
    </location>
</feature>
<evidence type="ECO:0000313" key="7">
    <source>
        <dbReference type="Proteomes" id="UP000016088"/>
    </source>
</evidence>
<dbReference type="GO" id="GO:0045048">
    <property type="term" value="P:protein insertion into ER membrane"/>
    <property type="evidence" value="ECO:0007669"/>
    <property type="project" value="InterPro"/>
</dbReference>
<dbReference type="PANTHER" id="PTHR28038:SF1">
    <property type="entry name" value="ADL329WP"/>
    <property type="match status" value="1"/>
</dbReference>
<keyword evidence="7" id="KW-1185">Reference proteome</keyword>
<evidence type="ECO:0000256" key="4">
    <source>
        <dbReference type="ARBA" id="ARBA00023136"/>
    </source>
</evidence>
<dbReference type="Pfam" id="PF03669">
    <property type="entry name" value="ASTER"/>
    <property type="match status" value="1"/>
</dbReference>